<accession>A0A937KAI6</accession>
<evidence type="ECO:0000256" key="1">
    <source>
        <dbReference type="SAM" id="MobiDB-lite"/>
    </source>
</evidence>
<organism evidence="3 4">
    <name type="scientific">Fulvivirga marina</name>
    <dbReference type="NCBI Taxonomy" id="2494733"/>
    <lineage>
        <taxon>Bacteria</taxon>
        <taxon>Pseudomonadati</taxon>
        <taxon>Bacteroidota</taxon>
        <taxon>Cytophagia</taxon>
        <taxon>Cytophagales</taxon>
        <taxon>Fulvivirgaceae</taxon>
        <taxon>Fulvivirga</taxon>
    </lineage>
</organism>
<evidence type="ECO:0000313" key="3">
    <source>
        <dbReference type="EMBL" id="MBL6445531.1"/>
    </source>
</evidence>
<dbReference type="Proteomes" id="UP000614216">
    <property type="component" value="Unassembled WGS sequence"/>
</dbReference>
<evidence type="ECO:0000313" key="4">
    <source>
        <dbReference type="Proteomes" id="UP000614216"/>
    </source>
</evidence>
<feature type="transmembrane region" description="Helical" evidence="2">
    <location>
        <begin position="6"/>
        <end position="23"/>
    </location>
</feature>
<protein>
    <submittedName>
        <fullName evidence="3">Uncharacterized protein</fullName>
    </submittedName>
</protein>
<reference evidence="3" key="1">
    <citation type="submission" date="2021-01" db="EMBL/GenBank/DDBJ databases">
        <title>Fulvivirga kasyanovii gen. nov., sp nov., a novel member of the phylum Bacteroidetes isolated from seawater in a mussel farm.</title>
        <authorList>
            <person name="Zhao L.-H."/>
            <person name="Wang Z.-J."/>
        </authorList>
    </citation>
    <scope>NUCLEOTIDE SEQUENCE</scope>
    <source>
        <strain evidence="3">29W222</strain>
    </source>
</reference>
<feature type="compositionally biased region" description="Polar residues" evidence="1">
    <location>
        <begin position="260"/>
        <end position="269"/>
    </location>
</feature>
<dbReference type="AlphaFoldDB" id="A0A937KAI6"/>
<evidence type="ECO:0000256" key="2">
    <source>
        <dbReference type="SAM" id="Phobius"/>
    </source>
</evidence>
<dbReference type="RefSeq" id="WP_202855071.1">
    <property type="nucleotide sequence ID" value="NZ_JAEUGD010000014.1"/>
</dbReference>
<name>A0A937KAI6_9BACT</name>
<dbReference type="EMBL" id="JAEUGD010000014">
    <property type="protein sequence ID" value="MBL6445531.1"/>
    <property type="molecule type" value="Genomic_DNA"/>
</dbReference>
<feature type="region of interest" description="Disordered" evidence="1">
    <location>
        <begin position="236"/>
        <end position="269"/>
    </location>
</feature>
<keyword evidence="2" id="KW-1133">Transmembrane helix</keyword>
<keyword evidence="4" id="KW-1185">Reference proteome</keyword>
<keyword evidence="2" id="KW-0812">Transmembrane</keyword>
<keyword evidence="2" id="KW-0472">Membrane</keyword>
<feature type="compositionally biased region" description="Basic and acidic residues" evidence="1">
    <location>
        <begin position="239"/>
        <end position="250"/>
    </location>
</feature>
<comment type="caution">
    <text evidence="3">The sequence shown here is derived from an EMBL/GenBank/DDBJ whole genome shotgun (WGS) entry which is preliminary data.</text>
</comment>
<gene>
    <name evidence="3" type="ORF">JMN32_04380</name>
</gene>
<sequence>MNVTKIISIVLLIASLALGYYLVDSVKSEIDQKQLIADNEAAVIEKLKLIREAETVYLEVHGNYTSDWDKLINFVKNGRYPIIQRKERVVTLSYGADSSIVTFDTLGIISAKERIFKATHNVNAANDGIFKNYLVGVGKEVKQGNQAYVLNQNGKDVTHKFRRNGTVLKQESLSEGQEVTKGELLMTLEEIKFDPNVNIDRLAYVPGYGDVKFEIYAAEVDKSGALVDVIEVVNPKPFDPTRKEDADAKNKKPLRFGSKTDVTTSGNWE</sequence>
<proteinExistence type="predicted"/>
<dbReference type="Gene3D" id="2.40.50.100">
    <property type="match status" value="1"/>
</dbReference>